<evidence type="ECO:0000256" key="8">
    <source>
        <dbReference type="SAM" id="Coils"/>
    </source>
</evidence>
<evidence type="ECO:0000259" key="13">
    <source>
        <dbReference type="Pfam" id="PF25508"/>
    </source>
</evidence>
<evidence type="ECO:0000256" key="2">
    <source>
        <dbReference type="ARBA" id="ARBA00022448"/>
    </source>
</evidence>
<feature type="coiled-coil region" evidence="8">
    <location>
        <begin position="1479"/>
        <end position="1513"/>
    </location>
</feature>
<evidence type="ECO:0000313" key="14">
    <source>
        <dbReference type="Proteomes" id="UP000694844"/>
    </source>
</evidence>
<keyword evidence="7" id="KW-0407">Ion channel</keyword>
<feature type="domain" description="Ion transport" evidence="11">
    <location>
        <begin position="1133"/>
        <end position="1391"/>
    </location>
</feature>
<keyword evidence="2" id="KW-0813">Transport</keyword>
<feature type="transmembrane region" description="Helical" evidence="10">
    <location>
        <begin position="1161"/>
        <end position="1180"/>
    </location>
</feature>
<dbReference type="InterPro" id="IPR050927">
    <property type="entry name" value="TRPM"/>
</dbReference>
<name>A0A8B8CUH5_CRAVI</name>
<feature type="transmembrane region" description="Helical" evidence="10">
    <location>
        <begin position="1233"/>
        <end position="1251"/>
    </location>
</feature>
<dbReference type="Pfam" id="PF18139">
    <property type="entry name" value="LSDAT_euk"/>
    <property type="match status" value="1"/>
</dbReference>
<dbReference type="InterPro" id="IPR041491">
    <property type="entry name" value="TRPM_SLOG"/>
</dbReference>
<feature type="transmembrane region" description="Helical" evidence="10">
    <location>
        <begin position="1012"/>
        <end position="1034"/>
    </location>
</feature>
<sequence>MSDDEFLRRKISISSDRELDNLHCIPSLESSHTSRYMDNFQSQKPGMSDPPHRNYSDSFGSPRRTWTADEEVEKNQRGSEDELTPVKKLRHRDTTELEEIGSKKPPPGIAREYSDVYLESNLRTPRYGTQASYSEMLDSLHEHDPFHGDYRPSGKSKKSKSKKHKKDKGKSLDDAGSSTISDPLSKSSRKSSKKGKNSEVTDSTGTYTIQGITNKSFNDSGPAADTASVKSNRTYTLNEEQQQSLEEMRKSKKGPVGFSKKRTTRRSTVKFGPSRINQRSFKDFVVKNNITIRIPLKEDELETSLRRNHAHLHKPTKHVWHFHTHTQPQPTDSFGVINFKGFGSEIDTSPYLRCAPDTDAKVVWDMMINQWHLEPPQLIISVTGGAQRFDLKRRMQETFKRGLMNAATSTCAWIITGGTRTGVMEFVGDAVKDHIITTGRKNDVVVLGMATWGCVANRQALDGEEQNDLRAEMGQRSGLFPAVYSKTDVIEARISCPKNVPLDENHSHFVLIDDGSENKFGAEIDFRTRLEKFISEQHVDPEDKESSLTIPVISIIVEGGINSMKTVWQAVMRGIPVLVLQSSGRAADFIAHGYNITANKLSEEKSLFPKSFDEEMEMLANRVFEWKEKDIPKKPALVANCLKQLREALQHREMLTVFDLNDNETKEFDRAILYALLKANRSNTNAQLSLALAWNRSDIAKNEIFTASNKTNYQKKSSAMYKELKLDDAMMTALIQDRLEFVKLFLENGIDLSQFLDVRNLWNLYSNCFNDKTDGAAQLLMNRINYLRGRIKQTWGAYLCCKRAEDIGVEPDLLNYIGKVIVHLLGDEAMNMYSGNEYDVVDEDVVFGYIPKAEKPCEEYLGKSNKLKKKKSNLPCKGEIKNPAKHLFIWAVLMNRMNLAKLFWKIGGDHIGASLFASCLLQKLSKVADDEEEVELSLALEQNSSHFEKLASEILAICCTQNRYLSHQLLVRELSEFGNTTLFCLADENNLMDFMGQTCCQTKLNAIWKGHMALYTSSLKIVASICIPFLIPAIKFVDKKLKHGDYDELTSLHSNEEDMSEELEGQMVSKDSHEIMTPSKVAPVPESKSKILKHKFKHVTLFGSSQDESGAINLFRAIFYFYTAPVTKFTTAMFANIVFLGLFSFFVLTDLHPLGENGAPSIVEIFTWIYTITSVIEEARQVLTRDQRSLWYKIRSWYGSIWNRFDFLMYLFFFTSVILRLSLYGEDFMWARMSYSLTLGMYFIRFMHFFYAEKNIGPKVIMISRMLTDLMFFLLILLVFIMSFGVAYQANLYPNAPANWLVLKDVLYHPYWQMYGELFLENKEGIDPSEDAGTCTSNETLWRSGEMDRCPEKNAMVVLLMVVYMLLTNILLVNLLIAMFSDTFQKVQDNSEKVWRFHRFSLVYEYYERPALFPPLILLNHIYRAVRWLVVRCSKCCNKGIQTRNSFKLKLSERDLVRLSLFERAAMEEYQHSVFSLENDKIDKKIQTTSERLDRVIEELDNIKDNVMAKELRAVGMEPPYSARATSLTNIDPEISTARKTQSQLEIEVDQLSTFVRENMLALNASLHNLEKLVVASTKQKQQVLDITHVQSSES</sequence>
<feature type="region of interest" description="Disordered" evidence="9">
    <location>
        <begin position="28"/>
        <end position="112"/>
    </location>
</feature>
<evidence type="ECO:0000256" key="3">
    <source>
        <dbReference type="ARBA" id="ARBA00022692"/>
    </source>
</evidence>
<dbReference type="InterPro" id="IPR057366">
    <property type="entry name" value="TRPM-like"/>
</dbReference>
<feature type="domain" description="TRPM-like" evidence="13">
    <location>
        <begin position="720"/>
        <end position="997"/>
    </location>
</feature>
<evidence type="ECO:0000256" key="9">
    <source>
        <dbReference type="SAM" id="MobiDB-lite"/>
    </source>
</evidence>
<evidence type="ECO:0000256" key="7">
    <source>
        <dbReference type="ARBA" id="ARBA00023303"/>
    </source>
</evidence>
<dbReference type="OrthoDB" id="310870at2759"/>
<keyword evidence="3 10" id="KW-0812">Transmembrane</keyword>
<dbReference type="Pfam" id="PF25508">
    <property type="entry name" value="TRPM2"/>
    <property type="match status" value="1"/>
</dbReference>
<feature type="compositionally biased region" description="Polar residues" evidence="9">
    <location>
        <begin position="28"/>
        <end position="45"/>
    </location>
</feature>
<feature type="domain" description="TRPM SLOG" evidence="12">
    <location>
        <begin position="350"/>
        <end position="632"/>
    </location>
</feature>
<organism evidence="14 15">
    <name type="scientific">Crassostrea virginica</name>
    <name type="common">Eastern oyster</name>
    <dbReference type="NCBI Taxonomy" id="6565"/>
    <lineage>
        <taxon>Eukaryota</taxon>
        <taxon>Metazoa</taxon>
        <taxon>Spiralia</taxon>
        <taxon>Lophotrochozoa</taxon>
        <taxon>Mollusca</taxon>
        <taxon>Bivalvia</taxon>
        <taxon>Autobranchia</taxon>
        <taxon>Pteriomorphia</taxon>
        <taxon>Ostreida</taxon>
        <taxon>Ostreoidea</taxon>
        <taxon>Ostreidae</taxon>
        <taxon>Crassostrea</taxon>
    </lineage>
</organism>
<feature type="region of interest" description="Disordered" evidence="9">
    <location>
        <begin position="143"/>
        <end position="268"/>
    </location>
</feature>
<feature type="transmembrane region" description="Helical" evidence="10">
    <location>
        <begin position="1272"/>
        <end position="1290"/>
    </location>
</feature>
<feature type="compositionally biased region" description="Basic and acidic residues" evidence="9">
    <location>
        <begin position="143"/>
        <end position="152"/>
    </location>
</feature>
<dbReference type="GO" id="GO:0005886">
    <property type="term" value="C:plasma membrane"/>
    <property type="evidence" value="ECO:0007669"/>
    <property type="project" value="TreeGrafter"/>
</dbReference>
<evidence type="ECO:0000256" key="5">
    <source>
        <dbReference type="ARBA" id="ARBA00023065"/>
    </source>
</evidence>
<evidence type="ECO:0000313" key="15">
    <source>
        <dbReference type="RefSeq" id="XP_022319512.1"/>
    </source>
</evidence>
<protein>
    <submittedName>
        <fullName evidence="15">Transient receptor potential cation channel subfamily M member 8-like isoform X1</fullName>
    </submittedName>
</protein>
<feature type="transmembrane region" description="Helical" evidence="10">
    <location>
        <begin position="1201"/>
        <end position="1221"/>
    </location>
</feature>
<feature type="compositionally biased region" description="Basic residues" evidence="9">
    <location>
        <begin position="154"/>
        <end position="168"/>
    </location>
</feature>
<evidence type="ECO:0000256" key="4">
    <source>
        <dbReference type="ARBA" id="ARBA00022989"/>
    </source>
</evidence>
<keyword evidence="6 10" id="KW-0472">Membrane</keyword>
<proteinExistence type="predicted"/>
<keyword evidence="4 10" id="KW-1133">Transmembrane helix</keyword>
<evidence type="ECO:0000256" key="6">
    <source>
        <dbReference type="ARBA" id="ARBA00023136"/>
    </source>
</evidence>
<feature type="transmembrane region" description="Helical" evidence="10">
    <location>
        <begin position="1355"/>
        <end position="1377"/>
    </location>
</feature>
<dbReference type="InterPro" id="IPR005821">
    <property type="entry name" value="Ion_trans_dom"/>
</dbReference>
<feature type="compositionally biased region" description="Polar residues" evidence="9">
    <location>
        <begin position="228"/>
        <end position="245"/>
    </location>
</feature>
<feature type="transmembrane region" description="Helical" evidence="10">
    <location>
        <begin position="1129"/>
        <end position="1149"/>
    </location>
</feature>
<gene>
    <name evidence="15" type="primary">LOC111122184</name>
</gene>
<dbReference type="GeneID" id="111122184"/>
<evidence type="ECO:0000259" key="11">
    <source>
        <dbReference type="Pfam" id="PF00520"/>
    </source>
</evidence>
<feature type="compositionally biased region" description="Basic residues" evidence="9">
    <location>
        <begin position="259"/>
        <end position="268"/>
    </location>
</feature>
<keyword evidence="5" id="KW-0406">Ion transport</keyword>
<dbReference type="KEGG" id="cvn:111122184"/>
<feature type="compositionally biased region" description="Polar residues" evidence="9">
    <location>
        <begin position="200"/>
        <end position="219"/>
    </location>
</feature>
<evidence type="ECO:0000256" key="10">
    <source>
        <dbReference type="SAM" id="Phobius"/>
    </source>
</evidence>
<reference evidence="15" key="1">
    <citation type="submission" date="2025-08" db="UniProtKB">
        <authorList>
            <consortium name="RefSeq"/>
        </authorList>
    </citation>
    <scope>IDENTIFICATION</scope>
    <source>
        <tissue evidence="15">Whole sample</tissue>
    </source>
</reference>
<dbReference type="Proteomes" id="UP000694844">
    <property type="component" value="Chromosome 2"/>
</dbReference>
<keyword evidence="8" id="KW-0175">Coiled coil</keyword>
<dbReference type="RefSeq" id="XP_022319512.1">
    <property type="nucleotide sequence ID" value="XM_022463804.1"/>
</dbReference>
<dbReference type="PANTHER" id="PTHR13800:SF12">
    <property type="entry name" value="TRANSIENT RECEPTOR POTENTIAL CATION CHANNEL SUBFAMILY M MEMBER-LIKE 2"/>
    <property type="match status" value="1"/>
</dbReference>
<dbReference type="GO" id="GO:0099604">
    <property type="term" value="F:ligand-gated calcium channel activity"/>
    <property type="evidence" value="ECO:0007669"/>
    <property type="project" value="TreeGrafter"/>
</dbReference>
<comment type="subcellular location">
    <subcellularLocation>
        <location evidence="1">Membrane</location>
        <topology evidence="1">Multi-pass membrane protein</topology>
    </subcellularLocation>
</comment>
<evidence type="ECO:0000256" key="1">
    <source>
        <dbReference type="ARBA" id="ARBA00004141"/>
    </source>
</evidence>
<dbReference type="Pfam" id="PF00520">
    <property type="entry name" value="Ion_trans"/>
    <property type="match status" value="1"/>
</dbReference>
<evidence type="ECO:0000259" key="12">
    <source>
        <dbReference type="Pfam" id="PF18139"/>
    </source>
</evidence>
<keyword evidence="14" id="KW-1185">Reference proteome</keyword>
<accession>A0A8B8CUH5</accession>
<dbReference type="PANTHER" id="PTHR13800">
    <property type="entry name" value="TRANSIENT RECEPTOR POTENTIAL CATION CHANNEL, SUBFAMILY M, MEMBER 6"/>
    <property type="match status" value="1"/>
</dbReference>